<proteinExistence type="predicted"/>
<feature type="domain" description="HEPN" evidence="1">
    <location>
        <begin position="14"/>
        <end position="120"/>
    </location>
</feature>
<dbReference type="EMBL" id="BARU01022158">
    <property type="protein sequence ID" value="GAH53575.1"/>
    <property type="molecule type" value="Genomic_DNA"/>
</dbReference>
<dbReference type="Gene3D" id="1.20.120.330">
    <property type="entry name" value="Nucleotidyltransferases domain 2"/>
    <property type="match status" value="1"/>
</dbReference>
<dbReference type="PROSITE" id="PS50910">
    <property type="entry name" value="HEPN"/>
    <property type="match status" value="1"/>
</dbReference>
<name>X1H954_9ZZZZ</name>
<dbReference type="SMART" id="SM00748">
    <property type="entry name" value="HEPN"/>
    <property type="match status" value="1"/>
</dbReference>
<reference evidence="2" key="1">
    <citation type="journal article" date="2014" name="Front. Microbiol.">
        <title>High frequency of phylogenetically diverse reductive dehalogenase-homologous genes in deep subseafloor sedimentary metagenomes.</title>
        <authorList>
            <person name="Kawai M."/>
            <person name="Futagami T."/>
            <person name="Toyoda A."/>
            <person name="Takaki Y."/>
            <person name="Nishi S."/>
            <person name="Hori S."/>
            <person name="Arai W."/>
            <person name="Tsubouchi T."/>
            <person name="Morono Y."/>
            <person name="Uchiyama I."/>
            <person name="Ito T."/>
            <person name="Fujiyama A."/>
            <person name="Inagaki F."/>
            <person name="Takami H."/>
        </authorList>
    </citation>
    <scope>NUCLEOTIDE SEQUENCE</scope>
    <source>
        <strain evidence="2">Expedition CK06-06</strain>
    </source>
</reference>
<dbReference type="InterPro" id="IPR007842">
    <property type="entry name" value="HEPN_dom"/>
</dbReference>
<gene>
    <name evidence="2" type="ORF">S03H2_36135</name>
</gene>
<comment type="caution">
    <text evidence="2">The sequence shown here is derived from an EMBL/GenBank/DDBJ whole genome shotgun (WGS) entry which is preliminary data.</text>
</comment>
<dbReference type="AlphaFoldDB" id="X1H954"/>
<dbReference type="Pfam" id="PF05168">
    <property type="entry name" value="HEPN"/>
    <property type="match status" value="1"/>
</dbReference>
<evidence type="ECO:0000313" key="2">
    <source>
        <dbReference type="EMBL" id="GAH53575.1"/>
    </source>
</evidence>
<protein>
    <recommendedName>
        <fullName evidence="1">HEPN domain-containing protein</fullName>
    </recommendedName>
</protein>
<sequence>MKTKSELIHSWIRKAEKDLLTAEHELSFSDAVTESICFHCQQAVEKSLKAYPVVLGIPFTKTHEIGELITKCENKDKKISAFKEEADKLTDYAIGVRYPEELLEPTLEEAKEAFEIAKKMKEFVLNRIALE</sequence>
<evidence type="ECO:0000259" key="1">
    <source>
        <dbReference type="PROSITE" id="PS50910"/>
    </source>
</evidence>
<organism evidence="2">
    <name type="scientific">marine sediment metagenome</name>
    <dbReference type="NCBI Taxonomy" id="412755"/>
    <lineage>
        <taxon>unclassified sequences</taxon>
        <taxon>metagenomes</taxon>
        <taxon>ecological metagenomes</taxon>
    </lineage>
</organism>
<accession>X1H954</accession>
<dbReference type="SUPFAM" id="SSF81593">
    <property type="entry name" value="Nucleotidyltransferase substrate binding subunit/domain"/>
    <property type="match status" value="1"/>
</dbReference>